<comment type="subunit">
    <text evidence="3">Interacts with ODC and thereby sterically blocks ODC homodimerization.</text>
</comment>
<evidence type="ECO:0000256" key="1">
    <source>
        <dbReference type="ARBA" id="ARBA00002307"/>
    </source>
</evidence>
<comment type="similarity">
    <text evidence="2">Belongs to the ODC antizyme family.</text>
</comment>
<evidence type="ECO:0000313" key="8">
    <source>
        <dbReference type="Proteomes" id="UP000319257"/>
    </source>
</evidence>
<keyword evidence="5" id="KW-0688">Ribosomal frameshifting</keyword>
<protein>
    <recommendedName>
        <fullName evidence="4">Ornithine decarboxylase antizyme</fullName>
    </recommendedName>
</protein>
<dbReference type="GO" id="GO:0005634">
    <property type="term" value="C:nucleus"/>
    <property type="evidence" value="ECO:0007669"/>
    <property type="project" value="TreeGrafter"/>
</dbReference>
<feature type="region of interest" description="Disordered" evidence="6">
    <location>
        <begin position="133"/>
        <end position="158"/>
    </location>
</feature>
<comment type="caution">
    <text evidence="7">The sequence shown here is derived from an EMBL/GenBank/DDBJ whole genome shotgun (WGS) entry which is preliminary data.</text>
</comment>
<keyword evidence="8" id="KW-1185">Reference proteome</keyword>
<dbReference type="SUPFAM" id="SSF55729">
    <property type="entry name" value="Acyl-CoA N-acyltransferases (Nat)"/>
    <property type="match status" value="1"/>
</dbReference>
<dbReference type="GO" id="GO:0075523">
    <property type="term" value="P:viral translational frameshifting"/>
    <property type="evidence" value="ECO:0007669"/>
    <property type="project" value="UniProtKB-KW"/>
</dbReference>
<dbReference type="InterPro" id="IPR016181">
    <property type="entry name" value="Acyl_CoA_acyltransferase"/>
</dbReference>
<name>A0A507AI90_9PEZI</name>
<evidence type="ECO:0000256" key="3">
    <source>
        <dbReference type="ARBA" id="ARBA00011486"/>
    </source>
</evidence>
<dbReference type="InterPro" id="IPR038581">
    <property type="entry name" value="ODC_AZ_sf"/>
</dbReference>
<evidence type="ECO:0000313" key="7">
    <source>
        <dbReference type="EMBL" id="TPX06833.1"/>
    </source>
</evidence>
<dbReference type="GO" id="GO:0008073">
    <property type="term" value="F:ornithine decarboxylase inhibitor activity"/>
    <property type="evidence" value="ECO:0007669"/>
    <property type="project" value="InterPro"/>
</dbReference>
<dbReference type="EMBL" id="SKBQ01000009">
    <property type="protein sequence ID" value="TPX06833.1"/>
    <property type="molecule type" value="Genomic_DNA"/>
</dbReference>
<dbReference type="Gene3D" id="3.40.630.60">
    <property type="match status" value="1"/>
</dbReference>
<dbReference type="PANTHER" id="PTHR10279:SF10">
    <property type="entry name" value="ORNITHINE DECARBOXYLASE ANTIZYME"/>
    <property type="match status" value="1"/>
</dbReference>
<comment type="function">
    <text evidence="1">Ornithine decarboxylase (ODC) antizyme protein that negatively regulates ODC activity and intracellular polyamine biosynthesis in response to increased intracellular polyamine levels. Binds to ODC monomers, inhibiting the assembly of the functional ODC homodimer, and targets the monomers for ubiquitin-independent proteolytic destruction by the 26S proteasome.</text>
</comment>
<dbReference type="OrthoDB" id="5959761at2759"/>
<proteinExistence type="inferred from homology"/>
<dbReference type="Proteomes" id="UP000319257">
    <property type="component" value="Unassembled WGS sequence"/>
</dbReference>
<sequence length="305" mass="32787">MAPMRKQDSNYSSNHSGEGAVREANVLASCYLVDHAAALRGLHYCTTFATGAECPPLAALTASNELALTPKRKQQRGSQATSGSGASFNSRRGGAALRIREECERFFCESMRAVFHGERDTASRGSGLTGAYYSHHHHDHSGNASRRSDYNNGQLCTPPENDYPTDRYAVSSSSSSPAAGCSVEVAAWLEIWDYAGGASFRAFLAEDADGEKSLFAFFDAGTANRDLKQGLMALIELADGPLGCAQLVVCLDRRMLAASPEPDGGENKLIKGLQWAGFSLASLDHWAPGCVDVTSDRWLFMGMEI</sequence>
<feature type="region of interest" description="Disordered" evidence="6">
    <location>
        <begin position="69"/>
        <end position="93"/>
    </location>
</feature>
<organism evidence="7 8">
    <name type="scientific">Thyridium curvatum</name>
    <dbReference type="NCBI Taxonomy" id="1093900"/>
    <lineage>
        <taxon>Eukaryota</taxon>
        <taxon>Fungi</taxon>
        <taxon>Dikarya</taxon>
        <taxon>Ascomycota</taxon>
        <taxon>Pezizomycotina</taxon>
        <taxon>Sordariomycetes</taxon>
        <taxon>Sordariomycetidae</taxon>
        <taxon>Thyridiales</taxon>
        <taxon>Thyridiaceae</taxon>
        <taxon>Thyridium</taxon>
    </lineage>
</organism>
<dbReference type="GO" id="GO:0005737">
    <property type="term" value="C:cytoplasm"/>
    <property type="evidence" value="ECO:0007669"/>
    <property type="project" value="TreeGrafter"/>
</dbReference>
<evidence type="ECO:0000256" key="4">
    <source>
        <dbReference type="ARBA" id="ARBA00017712"/>
    </source>
</evidence>
<dbReference type="PANTHER" id="PTHR10279">
    <property type="entry name" value="ORNITHINE DECARBOXYLASE ANTIZYME"/>
    <property type="match status" value="1"/>
</dbReference>
<reference evidence="7 8" key="1">
    <citation type="submission" date="2019-06" db="EMBL/GenBank/DDBJ databases">
        <title>Draft genome sequence of the filamentous fungus Phialemoniopsis curvata isolated from diesel fuel.</title>
        <authorList>
            <person name="Varaljay V.A."/>
            <person name="Lyon W.J."/>
            <person name="Crouch A.L."/>
            <person name="Drake C.E."/>
            <person name="Hollomon J.M."/>
            <person name="Nadeau L.J."/>
            <person name="Nunn H.S."/>
            <person name="Stevenson B.S."/>
            <person name="Bojanowski C.L."/>
            <person name="Crookes-Goodson W.J."/>
        </authorList>
    </citation>
    <scope>NUCLEOTIDE SEQUENCE [LARGE SCALE GENOMIC DNA]</scope>
    <source>
        <strain evidence="7 8">D216</strain>
    </source>
</reference>
<dbReference type="GeneID" id="41969776"/>
<feature type="compositionally biased region" description="Polar residues" evidence="6">
    <location>
        <begin position="76"/>
        <end position="90"/>
    </location>
</feature>
<dbReference type="InParanoid" id="A0A507AI90"/>
<evidence type="ECO:0000256" key="2">
    <source>
        <dbReference type="ARBA" id="ARBA00008796"/>
    </source>
</evidence>
<evidence type="ECO:0000256" key="5">
    <source>
        <dbReference type="ARBA" id="ARBA00022758"/>
    </source>
</evidence>
<gene>
    <name evidence="7" type="ORF">E0L32_002329</name>
</gene>
<dbReference type="GO" id="GO:0045732">
    <property type="term" value="P:positive regulation of protein catabolic process"/>
    <property type="evidence" value="ECO:0007669"/>
    <property type="project" value="TreeGrafter"/>
</dbReference>
<dbReference type="STRING" id="1093900.A0A507AI90"/>
<evidence type="ECO:0000256" key="6">
    <source>
        <dbReference type="SAM" id="MobiDB-lite"/>
    </source>
</evidence>
<dbReference type="Pfam" id="PF02100">
    <property type="entry name" value="ODC_AZ"/>
    <property type="match status" value="1"/>
</dbReference>
<dbReference type="InterPro" id="IPR002993">
    <property type="entry name" value="ODC_AZ"/>
</dbReference>
<dbReference type="RefSeq" id="XP_030988544.1">
    <property type="nucleotide sequence ID" value="XM_031136506.1"/>
</dbReference>
<feature type="compositionally biased region" description="Polar residues" evidence="6">
    <location>
        <begin position="142"/>
        <end position="155"/>
    </location>
</feature>
<dbReference type="AlphaFoldDB" id="A0A507AI90"/>
<accession>A0A507AI90</accession>